<sequence>MHIGLDLLTLRWTRTGMHAYLRNLVREFRKLGAPHRLTPYLFGHPDAPEPDHVQSLGPETVDAIRYVWDRPRLRLLSDTVVGCPRLTRNIDRVAIKLWRRWACRPTTRSYPALPDAPDLFHHVAVNVYPLSRVNVVTLPDLGTLGEPGAHSAELIELINEGLPLAHVSDLVLTFSEHTRRDVAARLGLPLERIRAVPLAAHEQFRRVPDAERRAVAARYELADRPYILALGRLEARKNLVRLVEAFGMLRRSAPELSHRLVLAGEKGWEGDAIFATVRRLGLDELVRWIDFVPFADLPALIGGADLLAHPSLYEGFGLPPLEAMACNTPVVAAQTTSLPEVIGDAGLLADPHSAGAFAVAMRCVLTDRALAESLRARGRDRVRQFTWEHTARLTLAAYTEAERLSRENPRPRPTRSAPADQARAFWRRWVVNEVLVRTLPRLARSRRPQTASCAH</sequence>
<dbReference type="RefSeq" id="WP_162669864.1">
    <property type="nucleotide sequence ID" value="NZ_LR593886.1"/>
</dbReference>
<evidence type="ECO:0000313" key="4">
    <source>
        <dbReference type="Proteomes" id="UP000464178"/>
    </source>
</evidence>
<dbReference type="CDD" id="cd03809">
    <property type="entry name" value="GT4_MtfB-like"/>
    <property type="match status" value="1"/>
</dbReference>
<organism evidence="3 4">
    <name type="scientific">Gemmata massiliana</name>
    <dbReference type="NCBI Taxonomy" id="1210884"/>
    <lineage>
        <taxon>Bacteria</taxon>
        <taxon>Pseudomonadati</taxon>
        <taxon>Planctomycetota</taxon>
        <taxon>Planctomycetia</taxon>
        <taxon>Gemmatales</taxon>
        <taxon>Gemmataceae</taxon>
        <taxon>Gemmata</taxon>
    </lineage>
</organism>
<evidence type="ECO:0000259" key="2">
    <source>
        <dbReference type="Pfam" id="PF00534"/>
    </source>
</evidence>
<dbReference type="AlphaFoldDB" id="A0A6P2D2X9"/>
<dbReference type="InterPro" id="IPR001296">
    <property type="entry name" value="Glyco_trans_1"/>
</dbReference>
<evidence type="ECO:0000313" key="3">
    <source>
        <dbReference type="EMBL" id="VTR95453.1"/>
    </source>
</evidence>
<dbReference type="Gene3D" id="3.40.50.2000">
    <property type="entry name" value="Glycogen Phosphorylase B"/>
    <property type="match status" value="1"/>
</dbReference>
<gene>
    <name evidence="3" type="ORF">SOIL9_22610</name>
</gene>
<feature type="domain" description="Glycosyl transferase family 1" evidence="2">
    <location>
        <begin position="223"/>
        <end position="380"/>
    </location>
</feature>
<name>A0A6P2D2X9_9BACT</name>
<dbReference type="GO" id="GO:0016757">
    <property type="term" value="F:glycosyltransferase activity"/>
    <property type="evidence" value="ECO:0007669"/>
    <property type="project" value="InterPro"/>
</dbReference>
<dbReference type="Pfam" id="PF00534">
    <property type="entry name" value="Glycos_transf_1"/>
    <property type="match status" value="1"/>
</dbReference>
<protein>
    <recommendedName>
        <fullName evidence="2">Glycosyl transferase family 1 domain-containing protein</fullName>
    </recommendedName>
</protein>
<dbReference type="KEGG" id="gms:SOIL9_22610"/>
<dbReference type="GO" id="GO:0009103">
    <property type="term" value="P:lipopolysaccharide biosynthetic process"/>
    <property type="evidence" value="ECO:0007669"/>
    <property type="project" value="TreeGrafter"/>
</dbReference>
<evidence type="ECO:0000256" key="1">
    <source>
        <dbReference type="ARBA" id="ARBA00022679"/>
    </source>
</evidence>
<keyword evidence="1 3" id="KW-0808">Transferase</keyword>
<accession>A0A6P2D2X9</accession>
<proteinExistence type="predicted"/>
<dbReference type="SUPFAM" id="SSF53756">
    <property type="entry name" value="UDP-Glycosyltransferase/glycogen phosphorylase"/>
    <property type="match status" value="1"/>
</dbReference>
<dbReference type="FunFam" id="3.40.50.2000:FF:000119">
    <property type="entry name" value="Glycosyl transferase group 1"/>
    <property type="match status" value="1"/>
</dbReference>
<dbReference type="Proteomes" id="UP000464178">
    <property type="component" value="Chromosome"/>
</dbReference>
<dbReference type="EMBL" id="LR593886">
    <property type="protein sequence ID" value="VTR95453.1"/>
    <property type="molecule type" value="Genomic_DNA"/>
</dbReference>
<keyword evidence="4" id="KW-1185">Reference proteome</keyword>
<dbReference type="PANTHER" id="PTHR46401:SF2">
    <property type="entry name" value="GLYCOSYLTRANSFERASE WBBK-RELATED"/>
    <property type="match status" value="1"/>
</dbReference>
<reference evidence="3 4" key="1">
    <citation type="submission" date="2019-05" db="EMBL/GenBank/DDBJ databases">
        <authorList>
            <consortium name="Science for Life Laboratories"/>
        </authorList>
    </citation>
    <scope>NUCLEOTIDE SEQUENCE [LARGE SCALE GENOMIC DNA]</scope>
    <source>
        <strain evidence="3">Soil9</strain>
    </source>
</reference>
<dbReference type="PANTHER" id="PTHR46401">
    <property type="entry name" value="GLYCOSYLTRANSFERASE WBBK-RELATED"/>
    <property type="match status" value="1"/>
</dbReference>